<dbReference type="RefSeq" id="WP_100293827.1">
    <property type="nucleotide sequence ID" value="NZ_PGGC01000079.1"/>
</dbReference>
<organism evidence="1 2">
    <name type="scientific">Aeromonas cavernicola</name>
    <dbReference type="NCBI Taxonomy" id="1006623"/>
    <lineage>
        <taxon>Bacteria</taxon>
        <taxon>Pseudomonadati</taxon>
        <taxon>Pseudomonadota</taxon>
        <taxon>Gammaproteobacteria</taxon>
        <taxon>Aeromonadales</taxon>
        <taxon>Aeromonadaceae</taxon>
        <taxon>Aeromonas</taxon>
    </lineage>
</organism>
<dbReference type="AlphaFoldDB" id="A0A2H9U513"/>
<name>A0A2H9U513_9GAMM</name>
<sequence length="381" mass="44337">MSYTFFYDESNNIRKLFLKGKRFNTDSHSNPSPCFVLAGIVHEGDVAESDIKELLNALKLPPSAKELKFKQVAKGGFLDNLKSQKLVTILEWLLKSDYYIHYDNINIEYWSLVDIIDDCCEHVDKYGGLNYSPAGGKRMYLDYHKDALYELMKMDKSNFLSLLSKYTYPKVEPKDAASFNKGLNKLAKKYSKPEARARKIVDKRTSFSLLSLSKLFDMCRNIEEYFFVYDHKVGSLIDGFSIFYNQRIKLFNGSKHVLDNEFEIQKCFEKYEGYDKELSSINYEFVDSNSYLEVQVSDVLCGLFKNYFTFINNLKLSDLDKVKSSLTSHQQHCLQLISDLISKSDIKNKEFLFYVMSMGEHEKHRQFMFGEYNKSNHADAA</sequence>
<dbReference type="InterPro" id="IPR024524">
    <property type="entry name" value="DUF3800"/>
</dbReference>
<evidence type="ECO:0000313" key="1">
    <source>
        <dbReference type="EMBL" id="PJG59101.1"/>
    </source>
</evidence>
<comment type="caution">
    <text evidence="1">The sequence shown here is derived from an EMBL/GenBank/DDBJ whole genome shotgun (WGS) entry which is preliminary data.</text>
</comment>
<dbReference type="EMBL" id="PGGC01000079">
    <property type="protein sequence ID" value="PJG59101.1"/>
    <property type="molecule type" value="Genomic_DNA"/>
</dbReference>
<evidence type="ECO:0000313" key="2">
    <source>
        <dbReference type="Proteomes" id="UP000235861"/>
    </source>
</evidence>
<evidence type="ECO:0008006" key="3">
    <source>
        <dbReference type="Google" id="ProtNLM"/>
    </source>
</evidence>
<keyword evidence="2" id="KW-1185">Reference proteome</keyword>
<protein>
    <recommendedName>
        <fullName evidence="3">DUF3800 domain-containing protein</fullName>
    </recommendedName>
</protein>
<gene>
    <name evidence="1" type="ORF">CUC53_08925</name>
</gene>
<dbReference type="OrthoDB" id="7541663at2"/>
<proteinExistence type="predicted"/>
<dbReference type="Pfam" id="PF12686">
    <property type="entry name" value="DUF3800"/>
    <property type="match status" value="1"/>
</dbReference>
<reference evidence="1 2" key="1">
    <citation type="submission" date="2017-11" db="EMBL/GenBank/DDBJ databases">
        <title>Draft genome sequence of environmental isolate Aeromonas cavernicola sp. nov. MDC 2508.</title>
        <authorList>
            <person name="Colston S.M."/>
            <person name="Navarro A."/>
            <person name="Martinez-Murcia A.J."/>
            <person name="Graf J."/>
        </authorList>
    </citation>
    <scope>NUCLEOTIDE SEQUENCE [LARGE SCALE GENOMIC DNA]</scope>
    <source>
        <strain evidence="1 2">MDC 2508</strain>
    </source>
</reference>
<dbReference type="Proteomes" id="UP000235861">
    <property type="component" value="Unassembled WGS sequence"/>
</dbReference>
<accession>A0A2H9U513</accession>